<dbReference type="Proteomes" id="UP000596661">
    <property type="component" value="Chromosome 5"/>
</dbReference>
<dbReference type="Gramene" id="evm.model.05.1408">
    <property type="protein sequence ID" value="cds.evm.model.05.1408"/>
    <property type="gene ID" value="evm.TU.05.1408"/>
</dbReference>
<keyword evidence="3" id="KW-1185">Reference proteome</keyword>
<dbReference type="AlphaFoldDB" id="A0A803PL72"/>
<name>A0A803PL72_CANSA</name>
<organism evidence="2 3">
    <name type="scientific">Cannabis sativa</name>
    <name type="common">Hemp</name>
    <name type="synonym">Marijuana</name>
    <dbReference type="NCBI Taxonomy" id="3483"/>
    <lineage>
        <taxon>Eukaryota</taxon>
        <taxon>Viridiplantae</taxon>
        <taxon>Streptophyta</taxon>
        <taxon>Embryophyta</taxon>
        <taxon>Tracheophyta</taxon>
        <taxon>Spermatophyta</taxon>
        <taxon>Magnoliopsida</taxon>
        <taxon>eudicotyledons</taxon>
        <taxon>Gunneridae</taxon>
        <taxon>Pentapetalae</taxon>
        <taxon>rosids</taxon>
        <taxon>fabids</taxon>
        <taxon>Rosales</taxon>
        <taxon>Cannabaceae</taxon>
        <taxon>Cannabis</taxon>
    </lineage>
</organism>
<feature type="compositionally biased region" description="Low complexity" evidence="1">
    <location>
        <begin position="1"/>
        <end position="15"/>
    </location>
</feature>
<dbReference type="EnsemblPlants" id="evm.model.05.1408">
    <property type="protein sequence ID" value="cds.evm.model.05.1408"/>
    <property type="gene ID" value="evm.TU.05.1408"/>
</dbReference>
<reference evidence="2" key="2">
    <citation type="submission" date="2021-03" db="UniProtKB">
        <authorList>
            <consortium name="EnsemblPlants"/>
        </authorList>
    </citation>
    <scope>IDENTIFICATION</scope>
</reference>
<proteinExistence type="predicted"/>
<protein>
    <submittedName>
        <fullName evidence="2">Uncharacterized protein</fullName>
    </submittedName>
</protein>
<evidence type="ECO:0000256" key="1">
    <source>
        <dbReference type="SAM" id="MobiDB-lite"/>
    </source>
</evidence>
<evidence type="ECO:0000313" key="2">
    <source>
        <dbReference type="EnsemblPlants" id="cds.evm.model.05.1408"/>
    </source>
</evidence>
<dbReference type="EMBL" id="UZAU01000535">
    <property type="status" value="NOT_ANNOTATED_CDS"/>
    <property type="molecule type" value="Genomic_DNA"/>
</dbReference>
<accession>A0A803PL72</accession>
<evidence type="ECO:0000313" key="3">
    <source>
        <dbReference type="Proteomes" id="UP000596661"/>
    </source>
</evidence>
<reference evidence="2" key="1">
    <citation type="submission" date="2018-11" db="EMBL/GenBank/DDBJ databases">
        <authorList>
            <person name="Grassa J C."/>
        </authorList>
    </citation>
    <scope>NUCLEOTIDE SEQUENCE [LARGE SCALE GENOMIC DNA]</scope>
</reference>
<feature type="region of interest" description="Disordered" evidence="1">
    <location>
        <begin position="1"/>
        <end position="62"/>
    </location>
</feature>
<sequence>MAASTSTLPPSSTHSLESEVHNPSQVVVTPGGPTEEAPRNQEAVLIEEEEEEVPPLDQKWKAHHDEERIQLRIAKHNYAMDELSKGDVEADALKKWLKEVHDGPFQG</sequence>
<feature type="compositionally biased region" description="Acidic residues" evidence="1">
    <location>
        <begin position="45"/>
        <end position="54"/>
    </location>
</feature>